<dbReference type="GO" id="GO:0033290">
    <property type="term" value="C:eukaryotic 48S preinitiation complex"/>
    <property type="evidence" value="ECO:0007669"/>
    <property type="project" value="UniProtKB-UniRule"/>
</dbReference>
<evidence type="ECO:0000256" key="4">
    <source>
        <dbReference type="HAMAP-Rule" id="MF_03004"/>
    </source>
</evidence>
<dbReference type="GO" id="GO:0016282">
    <property type="term" value="C:eukaryotic 43S preinitiation complex"/>
    <property type="evidence" value="ECO:0007669"/>
    <property type="project" value="UniProtKB-UniRule"/>
</dbReference>
<sequence length="381" mass="44801">IYPRDDILQAKLDLLEKTNMVDYIIETYIDSSPASMTTPMCPKSINRSARPRPRTIGRFPRKRREVLDHTKLIETLAAQFGYKPEMLDDMYDELSRLKKYSIGNYNQAKGFLSVFRMLAPASDPRDALACLDELKEMMKSDRVIPLQLLQQRTWLLHWSLFVFFNYKEGDKDGTELLIDMFLDKDYLNAIQTLAPHLLRYLAVCVIMNRSRKKRNFSDLIRVIQQESYTYRDPITEFLECLYIQFDFDGAQDKLRACTDVIVNDFFLCHRLDQFLESARHLIFETFCRIHQVISIDMLAQKLNMNPEDAEKWLVDLIRNARLDAKIDSKHGLVTMGSQHISPYQQVIEKTRVLYQRTNNLLYCFEKKFGLRGDALDRPIHN</sequence>
<keyword evidence="1 4" id="KW-0963">Cytoplasm</keyword>
<keyword evidence="7" id="KW-1185">Reference proteome</keyword>
<accession>A0A1I8HYS9</accession>
<dbReference type="InterPro" id="IPR036390">
    <property type="entry name" value="WH_DNA-bd_sf"/>
</dbReference>
<keyword evidence="3 4" id="KW-0648">Protein biosynthesis</keyword>
<dbReference type="GO" id="GO:0003743">
    <property type="term" value="F:translation initiation factor activity"/>
    <property type="evidence" value="ECO:0007669"/>
    <property type="project" value="UniProtKB-UniRule"/>
</dbReference>
<name>A0A1I8HYS9_9PLAT</name>
<dbReference type="Pfam" id="PF09440">
    <property type="entry name" value="eIF3_N"/>
    <property type="match status" value="1"/>
</dbReference>
<dbReference type="InterPro" id="IPR016650">
    <property type="entry name" value="eIF3e"/>
</dbReference>
<comment type="subunit">
    <text evidence="4 5">Component of the eukaryotic translation initiation factor 3 (eIF-3) complex.</text>
</comment>
<dbReference type="HAMAP" id="MF_03004">
    <property type="entry name" value="eIF3e"/>
    <property type="match status" value="1"/>
</dbReference>
<dbReference type="Gene3D" id="1.25.40.570">
    <property type="match status" value="1"/>
</dbReference>
<dbReference type="SMART" id="SM00088">
    <property type="entry name" value="PINT"/>
    <property type="match status" value="1"/>
</dbReference>
<dbReference type="CDD" id="cd21378">
    <property type="entry name" value="eIF3E"/>
    <property type="match status" value="1"/>
</dbReference>
<comment type="function">
    <text evidence="4">Component of the eukaryotic translation initiation factor 3 (eIF-3) complex, which is involved in protein synthesis of a specialized repertoire of mRNAs and, together with other initiation factors, stimulates binding of mRNA and methionyl-tRNAi to the 40S ribosome. The eIF-3 complex specifically targets and initiates translation of a subset of mRNAs involved in cell proliferation.</text>
</comment>
<evidence type="ECO:0000259" key="6">
    <source>
        <dbReference type="PROSITE" id="PS50250"/>
    </source>
</evidence>
<evidence type="ECO:0000313" key="7">
    <source>
        <dbReference type="Proteomes" id="UP000095280"/>
    </source>
</evidence>
<dbReference type="InterPro" id="IPR000717">
    <property type="entry name" value="PCI_dom"/>
</dbReference>
<proteinExistence type="inferred from homology"/>
<dbReference type="GO" id="GO:0001732">
    <property type="term" value="P:formation of cytoplasmic translation initiation complex"/>
    <property type="evidence" value="ECO:0007669"/>
    <property type="project" value="UniProtKB-UniRule"/>
</dbReference>
<dbReference type="PANTHER" id="PTHR10317">
    <property type="entry name" value="EUKARYOTIC TRANSLATION INITIATION FACTOR 3 SUBUNIT E"/>
    <property type="match status" value="1"/>
</dbReference>
<evidence type="ECO:0000256" key="2">
    <source>
        <dbReference type="ARBA" id="ARBA00022540"/>
    </source>
</evidence>
<protein>
    <recommendedName>
        <fullName evidence="4 5">Eukaryotic translation initiation factor 3 subunit E</fullName>
        <shortName evidence="4">eIF3e</shortName>
    </recommendedName>
    <alternativeName>
        <fullName evidence="4">Eukaryotic translation initiation factor 3 subunit 6</fullName>
    </alternativeName>
</protein>
<organism evidence="7 8">
    <name type="scientific">Macrostomum lignano</name>
    <dbReference type="NCBI Taxonomy" id="282301"/>
    <lineage>
        <taxon>Eukaryota</taxon>
        <taxon>Metazoa</taxon>
        <taxon>Spiralia</taxon>
        <taxon>Lophotrochozoa</taxon>
        <taxon>Platyhelminthes</taxon>
        <taxon>Rhabditophora</taxon>
        <taxon>Macrostomorpha</taxon>
        <taxon>Macrostomida</taxon>
        <taxon>Macrostomidae</taxon>
        <taxon>Macrostomum</taxon>
    </lineage>
</organism>
<comment type="subcellular location">
    <subcellularLocation>
        <location evidence="4 5">Cytoplasm</location>
    </subcellularLocation>
</comment>
<dbReference type="PIRSF" id="PIRSF016255">
    <property type="entry name" value="eIF3e_su6"/>
    <property type="match status" value="1"/>
</dbReference>
<evidence type="ECO:0000256" key="3">
    <source>
        <dbReference type="ARBA" id="ARBA00022917"/>
    </source>
</evidence>
<dbReference type="WBParaSite" id="maker-uti_cns_0008806-snap-gene-0.3-mRNA-1">
    <property type="protein sequence ID" value="maker-uti_cns_0008806-snap-gene-0.3-mRNA-1"/>
    <property type="gene ID" value="maker-uti_cns_0008806-snap-gene-0.3"/>
</dbReference>
<comment type="similarity">
    <text evidence="4 5">Belongs to the eIF-3 subunit E family.</text>
</comment>
<feature type="domain" description="PCI" evidence="6">
    <location>
        <begin position="166"/>
        <end position="340"/>
    </location>
</feature>
<dbReference type="Proteomes" id="UP000095280">
    <property type="component" value="Unplaced"/>
</dbReference>
<dbReference type="Pfam" id="PF01399">
    <property type="entry name" value="PCI"/>
    <property type="match status" value="1"/>
</dbReference>
<dbReference type="AlphaFoldDB" id="A0A1I8HYS9"/>
<evidence type="ECO:0000313" key="8">
    <source>
        <dbReference type="WBParaSite" id="maker-uti_cns_0008806-snap-gene-0.3-mRNA-1"/>
    </source>
</evidence>
<dbReference type="SUPFAM" id="SSF46785">
    <property type="entry name" value="Winged helix' DNA-binding domain"/>
    <property type="match status" value="1"/>
</dbReference>
<evidence type="ECO:0000256" key="1">
    <source>
        <dbReference type="ARBA" id="ARBA00022490"/>
    </source>
</evidence>
<evidence type="ECO:0000256" key="5">
    <source>
        <dbReference type="PIRNR" id="PIRNR016255"/>
    </source>
</evidence>
<dbReference type="Pfam" id="PF21357">
    <property type="entry name" value="EIF3E_C"/>
    <property type="match status" value="1"/>
</dbReference>
<keyword evidence="2 4" id="KW-0396">Initiation factor</keyword>
<dbReference type="PROSITE" id="PS50250">
    <property type="entry name" value="PCI"/>
    <property type="match status" value="1"/>
</dbReference>
<reference evidence="8" key="1">
    <citation type="submission" date="2016-11" db="UniProtKB">
        <authorList>
            <consortium name="WormBaseParasite"/>
        </authorList>
    </citation>
    <scope>IDENTIFICATION</scope>
</reference>
<dbReference type="InterPro" id="IPR019010">
    <property type="entry name" value="eIF3e_N"/>
</dbReference>
<dbReference type="GO" id="GO:0071540">
    <property type="term" value="C:eukaryotic translation initiation factor 3 complex, eIF3e"/>
    <property type="evidence" value="ECO:0007669"/>
    <property type="project" value="UniProtKB-UniRule"/>
</dbReference>